<dbReference type="InterPro" id="IPR002901">
    <property type="entry name" value="MGlyc_endo_b_GlcNAc-like_dom"/>
</dbReference>
<evidence type="ECO:0000313" key="8">
    <source>
        <dbReference type="Proteomes" id="UP000014136"/>
    </source>
</evidence>
<feature type="region of interest" description="Disordered" evidence="5">
    <location>
        <begin position="221"/>
        <end position="261"/>
    </location>
</feature>
<feature type="compositionally biased region" description="Low complexity" evidence="5">
    <location>
        <begin position="524"/>
        <end position="546"/>
    </location>
</feature>
<dbReference type="EMBL" id="AHYT01000001">
    <property type="protein sequence ID" value="EOT30425.1"/>
    <property type="molecule type" value="Genomic_DNA"/>
</dbReference>
<feature type="domain" description="LysM" evidence="6">
    <location>
        <begin position="550"/>
        <end position="593"/>
    </location>
</feature>
<feature type="domain" description="LysM" evidence="6">
    <location>
        <begin position="705"/>
        <end position="748"/>
    </location>
</feature>
<dbReference type="GO" id="GO:0042742">
    <property type="term" value="P:defense response to bacterium"/>
    <property type="evidence" value="ECO:0007669"/>
    <property type="project" value="UniProtKB-KW"/>
</dbReference>
<feature type="region of interest" description="Disordered" evidence="5">
    <location>
        <begin position="381"/>
        <end position="407"/>
    </location>
</feature>
<evidence type="ECO:0000259" key="6">
    <source>
        <dbReference type="PROSITE" id="PS51782"/>
    </source>
</evidence>
<dbReference type="PANTHER" id="PTHR33734:SF22">
    <property type="entry name" value="MEMBRANE-BOUND LYTIC MUREIN TRANSGLYCOSYLASE D"/>
    <property type="match status" value="1"/>
</dbReference>
<dbReference type="GO" id="GO:0031640">
    <property type="term" value="P:killing of cells of another organism"/>
    <property type="evidence" value="ECO:0007669"/>
    <property type="project" value="UniProtKB-KW"/>
</dbReference>
<feature type="compositionally biased region" description="Low complexity" evidence="5">
    <location>
        <begin position="603"/>
        <end position="613"/>
    </location>
</feature>
<feature type="region of interest" description="Disordered" evidence="5">
    <location>
        <begin position="305"/>
        <end position="336"/>
    </location>
</feature>
<feature type="compositionally biased region" description="Polar residues" evidence="5">
    <location>
        <begin position="306"/>
        <end position="336"/>
    </location>
</feature>
<feature type="compositionally biased region" description="Low complexity" evidence="5">
    <location>
        <begin position="386"/>
        <end position="404"/>
    </location>
</feature>
<dbReference type="GO" id="GO:0008932">
    <property type="term" value="F:lytic endotransglycosylase activity"/>
    <property type="evidence" value="ECO:0007669"/>
    <property type="project" value="TreeGrafter"/>
</dbReference>
<feature type="domain" description="LysM" evidence="6">
    <location>
        <begin position="259"/>
        <end position="302"/>
    </location>
</feature>
<dbReference type="InterPro" id="IPR018392">
    <property type="entry name" value="LysM"/>
</dbReference>
<keyword evidence="3" id="KW-0081">Bacteriolytic enzyme</keyword>
<evidence type="ECO:0000256" key="3">
    <source>
        <dbReference type="ARBA" id="ARBA00022638"/>
    </source>
</evidence>
<proteinExistence type="inferred from homology"/>
<dbReference type="PATRIC" id="fig|1139996.3.peg.118"/>
<dbReference type="PROSITE" id="PS51782">
    <property type="entry name" value="LYSM"/>
    <property type="match status" value="7"/>
</dbReference>
<dbReference type="AlphaFoldDB" id="S0NUS3"/>
<name>S0NUS3_9ENTE</name>
<dbReference type="RefSeq" id="WP_016173940.1">
    <property type="nucleotide sequence ID" value="NZ_KE136389.1"/>
</dbReference>
<sequence length="749" mass="80437">MEKALSRKELKKIEQHPLLYRKMRKSAAVLGSTVTAISVATPLLPSVEVEAAENESQQSTVYSSTNSNAYIEQLAGHAQTIAGPNNLYASVMIAQAVIESGWGQSGLSQSPYHNLFGIKGSYNGETVYMNTQEYLNGQWVTMKEPFKKYPSFSESFQDNANTLKNVSLQPGVYYYSGAWKSNTSSYRDATAWLTGRYATAPNYASALNNVIESYNLTRYDTPASGNTTNEATNTNTSTQNKPSTPPTPSTPSKPTANGQNYTVQSGDSVWLIADRYGMTMDELCSLNGIQNNFIYPGQKLIVSKGDATSTNKPSQPTTQQNKPSIPSTPTTNNGATYTVQSGDSVWLVANKYSMTMDELCSLNGIQNNFIYPGQTLKVKGDAASANKPSQPSTPNKPSTPSTNTGATYTVQSGDSVWFIADKYGMTMDELCRLNGIQDNFIYPGQTLKVKGDAASANKPSQPSTPSTPNANSGSQTTYTVKSGDSVWFVANKFGLTMDELSSLNGIQNNFIYPGQTLVVAKGGSANTSTPSQQTTPSTPTTQAPNTGSQATYTVQSGDSVWLVADKYGMTMDELCSWNGIQNNFIYPGQSLVVKGNSTSANKPSQPSQSTTPTTPEPSAPQANSNTGSYTVQSGDSVWLIADKFGLTIDELCSLNGIQNNFIYPGQSLIVKGNSTAANQSNQSITPSTPTTNVSTNNNADNANVTTYTVKSGDSVWLVSDKFGISIDELCSWNNIENNFIYPGLTLKVA</sequence>
<dbReference type="eggNOG" id="COG1705">
    <property type="taxonomic scope" value="Bacteria"/>
</dbReference>
<dbReference type="SMART" id="SM00257">
    <property type="entry name" value="LysM"/>
    <property type="match status" value="7"/>
</dbReference>
<feature type="region of interest" description="Disordered" evidence="5">
    <location>
        <begin position="596"/>
        <end position="629"/>
    </location>
</feature>
<dbReference type="SUPFAM" id="SSF54106">
    <property type="entry name" value="LysM domain"/>
    <property type="match status" value="7"/>
</dbReference>
<dbReference type="OrthoDB" id="2155627at2"/>
<feature type="region of interest" description="Disordered" evidence="5">
    <location>
        <begin position="452"/>
        <end position="477"/>
    </location>
</feature>
<dbReference type="Gene3D" id="3.10.350.10">
    <property type="entry name" value="LysM domain"/>
    <property type="match status" value="7"/>
</dbReference>
<dbReference type="SMART" id="SM00047">
    <property type="entry name" value="LYZ2"/>
    <property type="match status" value="1"/>
</dbReference>
<feature type="domain" description="LysM" evidence="6">
    <location>
        <begin position="406"/>
        <end position="449"/>
    </location>
</feature>
<evidence type="ECO:0000313" key="7">
    <source>
        <dbReference type="EMBL" id="EOT30425.1"/>
    </source>
</evidence>
<dbReference type="Gene3D" id="1.10.530.10">
    <property type="match status" value="1"/>
</dbReference>
<dbReference type="Gene3D" id="4.10.80.30">
    <property type="entry name" value="DNA polymerase, domain 6"/>
    <property type="match status" value="1"/>
</dbReference>
<dbReference type="PANTHER" id="PTHR33734">
    <property type="entry name" value="LYSM DOMAIN-CONTAINING GPI-ANCHORED PROTEIN 2"/>
    <property type="match status" value="1"/>
</dbReference>
<feature type="domain" description="LysM" evidence="6">
    <location>
        <begin position="627"/>
        <end position="670"/>
    </location>
</feature>
<protein>
    <recommendedName>
        <fullName evidence="4">Peptidoglycan hydrolase</fullName>
    </recommendedName>
</protein>
<dbReference type="GO" id="GO:0004040">
    <property type="term" value="F:amidase activity"/>
    <property type="evidence" value="ECO:0007669"/>
    <property type="project" value="InterPro"/>
</dbReference>
<evidence type="ECO:0000256" key="4">
    <source>
        <dbReference type="ARBA" id="ARBA00032108"/>
    </source>
</evidence>
<dbReference type="eggNOG" id="COG1388">
    <property type="taxonomic scope" value="Bacteria"/>
</dbReference>
<evidence type="ECO:0000256" key="1">
    <source>
        <dbReference type="ARBA" id="ARBA00010266"/>
    </source>
</evidence>
<dbReference type="InterPro" id="IPR036779">
    <property type="entry name" value="LysM_dom_sf"/>
</dbReference>
<feature type="compositionally biased region" description="Low complexity" evidence="5">
    <location>
        <begin position="226"/>
        <end position="242"/>
    </location>
</feature>
<keyword evidence="2" id="KW-0929">Antimicrobial</keyword>
<dbReference type="Pfam" id="PF01832">
    <property type="entry name" value="Glucosaminidase"/>
    <property type="match status" value="1"/>
</dbReference>
<keyword evidence="8" id="KW-1185">Reference proteome</keyword>
<evidence type="ECO:0000256" key="2">
    <source>
        <dbReference type="ARBA" id="ARBA00022529"/>
    </source>
</evidence>
<gene>
    <name evidence="7" type="ORF">OMQ_00128</name>
</gene>
<accession>S0NUS3</accession>
<feature type="domain" description="LysM" evidence="6">
    <location>
        <begin position="476"/>
        <end position="519"/>
    </location>
</feature>
<reference evidence="7 8" key="1">
    <citation type="submission" date="2013-03" db="EMBL/GenBank/DDBJ databases">
        <title>The Genome Sequence of Enterococcus saccharolyticus ATCC_43076 (Illumina only assembly).</title>
        <authorList>
            <consortium name="The Broad Institute Genomics Platform"/>
            <consortium name="The Broad Institute Genome Sequencing Center for Infectious Disease"/>
            <person name="Earl A."/>
            <person name="Russ C."/>
            <person name="Gilmore M."/>
            <person name="Surin D."/>
            <person name="Walker B."/>
            <person name="Young S."/>
            <person name="Zeng Q."/>
            <person name="Gargeya S."/>
            <person name="Fitzgerald M."/>
            <person name="Haas B."/>
            <person name="Abouelleil A."/>
            <person name="Allen A.W."/>
            <person name="Alvarado L."/>
            <person name="Arachchi H.M."/>
            <person name="Berlin A.M."/>
            <person name="Chapman S.B."/>
            <person name="Gainer-Dewar J."/>
            <person name="Goldberg J."/>
            <person name="Griggs A."/>
            <person name="Gujja S."/>
            <person name="Hansen M."/>
            <person name="Howarth C."/>
            <person name="Imamovic A."/>
            <person name="Ireland A."/>
            <person name="Larimer J."/>
            <person name="McCowan C."/>
            <person name="Murphy C."/>
            <person name="Pearson M."/>
            <person name="Poon T.W."/>
            <person name="Priest M."/>
            <person name="Roberts A."/>
            <person name="Saif S."/>
            <person name="Shea T."/>
            <person name="Sisk P."/>
            <person name="Sykes S."/>
            <person name="Wortman J."/>
            <person name="Nusbaum C."/>
            <person name="Birren B."/>
        </authorList>
    </citation>
    <scope>NUCLEOTIDE SEQUENCE [LARGE SCALE GENOMIC DNA]</scope>
    <source>
        <strain evidence="7 8">ATCC 43076</strain>
    </source>
</reference>
<feature type="region of interest" description="Disordered" evidence="5">
    <location>
        <begin position="522"/>
        <end position="551"/>
    </location>
</feature>
<feature type="domain" description="LysM" evidence="6">
    <location>
        <begin position="335"/>
        <end position="378"/>
    </location>
</feature>
<feature type="compositionally biased region" description="Polar residues" evidence="5">
    <location>
        <begin position="457"/>
        <end position="477"/>
    </location>
</feature>
<evidence type="ECO:0000256" key="5">
    <source>
        <dbReference type="SAM" id="MobiDB-lite"/>
    </source>
</evidence>
<dbReference type="CDD" id="cd00118">
    <property type="entry name" value="LysM"/>
    <property type="match status" value="7"/>
</dbReference>
<comment type="similarity">
    <text evidence="1">Belongs to the glycosyl hydrolase 73 family.</text>
</comment>
<dbReference type="HOGENOM" id="CLU_013771_6_1_9"/>
<dbReference type="Proteomes" id="UP000014136">
    <property type="component" value="Unassembled WGS sequence"/>
</dbReference>
<comment type="caution">
    <text evidence="7">The sequence shown here is derived from an EMBL/GenBank/DDBJ whole genome shotgun (WGS) entry which is preliminary data.</text>
</comment>
<organism evidence="7 8">
    <name type="scientific">Enterococcus saccharolyticus subsp. saccharolyticus ATCC 43076</name>
    <dbReference type="NCBI Taxonomy" id="1139996"/>
    <lineage>
        <taxon>Bacteria</taxon>
        <taxon>Bacillati</taxon>
        <taxon>Bacillota</taxon>
        <taxon>Bacilli</taxon>
        <taxon>Lactobacillales</taxon>
        <taxon>Enterococcaceae</taxon>
        <taxon>Enterococcus</taxon>
    </lineage>
</organism>
<dbReference type="Pfam" id="PF01476">
    <property type="entry name" value="LysM"/>
    <property type="match status" value="7"/>
</dbReference>